<dbReference type="SUPFAM" id="SSF53098">
    <property type="entry name" value="Ribonuclease H-like"/>
    <property type="match status" value="1"/>
</dbReference>
<dbReference type="STRING" id="3708.A0A078I3U5"/>
<name>A0A078I3U5_BRANA</name>
<sequence>MARTSTLRDPIARRAVIMSDSGAGSSQGGGSQGGGQQVDPGRSIVNNNINYWKCIFCYKVLTARVSQLKQHLVGGYKNAKKCTICPKHVMVELHDCLARKAEERASINEQEENCGPSDKFVMSLPPDILKGGKDMKGVFGACDKDLRDNVCEGISRWFKDAGILFDAASHDSFKEMTELIGQYGMRLKPLSQYALWFSLLQKEVANVQAGRTLSTFWLTYQKVVFTRSKEVSEVVKDATMLFKLLDDMVEEVREMNVVQIPCAAHCLDLNLEDIGLMEAVKSTMKKCMFINAYIYCRVPLVNMTRRLKEQKILHRPAVTRFTTSFITMTQFHLQQANLKKMKKPPMGYIYAAMDMAKETIAKSFKLKKEKYEKVFEMIDK</sequence>
<evidence type="ECO:0000256" key="1">
    <source>
        <dbReference type="SAM" id="MobiDB-lite"/>
    </source>
</evidence>
<evidence type="ECO:0000313" key="2">
    <source>
        <dbReference type="EMBL" id="CDY44224.1"/>
    </source>
</evidence>
<dbReference type="EMBL" id="LK032583">
    <property type="protein sequence ID" value="CDY44224.1"/>
    <property type="molecule type" value="Genomic_DNA"/>
</dbReference>
<organism evidence="2 3">
    <name type="scientific">Brassica napus</name>
    <name type="common">Rape</name>
    <dbReference type="NCBI Taxonomy" id="3708"/>
    <lineage>
        <taxon>Eukaryota</taxon>
        <taxon>Viridiplantae</taxon>
        <taxon>Streptophyta</taxon>
        <taxon>Embryophyta</taxon>
        <taxon>Tracheophyta</taxon>
        <taxon>Spermatophyta</taxon>
        <taxon>Magnoliopsida</taxon>
        <taxon>eudicotyledons</taxon>
        <taxon>Gunneridae</taxon>
        <taxon>Pentapetalae</taxon>
        <taxon>rosids</taxon>
        <taxon>malvids</taxon>
        <taxon>Brassicales</taxon>
        <taxon>Brassicaceae</taxon>
        <taxon>Brassiceae</taxon>
        <taxon>Brassica</taxon>
    </lineage>
</organism>
<dbReference type="InterPro" id="IPR012337">
    <property type="entry name" value="RNaseH-like_sf"/>
</dbReference>
<protein>
    <submittedName>
        <fullName evidence="2">BnaC03g24160D protein</fullName>
    </submittedName>
</protein>
<dbReference type="PANTHER" id="PTHR32166:SF122">
    <property type="entry name" value="OS09G0499600 PROTEIN"/>
    <property type="match status" value="1"/>
</dbReference>
<dbReference type="PaxDb" id="3708-A0A078I3U5"/>
<dbReference type="Gramene" id="CDY44224">
    <property type="protein sequence ID" value="CDY44224"/>
    <property type="gene ID" value="GSBRNA2T00079718001"/>
</dbReference>
<keyword evidence="3" id="KW-1185">Reference proteome</keyword>
<dbReference type="PANTHER" id="PTHR32166">
    <property type="entry name" value="OSJNBA0013A04.12 PROTEIN"/>
    <property type="match status" value="1"/>
</dbReference>
<dbReference type="AlphaFoldDB" id="A0A078I3U5"/>
<gene>
    <name evidence="2" type="primary">BnaC03g24160D</name>
    <name evidence="2" type="ORF">GSBRNA2T00079718001</name>
</gene>
<evidence type="ECO:0000313" key="3">
    <source>
        <dbReference type="Proteomes" id="UP000028999"/>
    </source>
</evidence>
<dbReference type="Proteomes" id="UP000028999">
    <property type="component" value="Unassembled WGS sequence"/>
</dbReference>
<feature type="compositionally biased region" description="Gly residues" evidence="1">
    <location>
        <begin position="25"/>
        <end position="36"/>
    </location>
</feature>
<accession>A0A078I3U5</accession>
<proteinExistence type="predicted"/>
<reference evidence="2 3" key="1">
    <citation type="journal article" date="2014" name="Science">
        <title>Plant genetics. Early allopolyploid evolution in the post-Neolithic Brassica napus oilseed genome.</title>
        <authorList>
            <person name="Chalhoub B."/>
            <person name="Denoeud F."/>
            <person name="Liu S."/>
            <person name="Parkin I.A."/>
            <person name="Tang H."/>
            <person name="Wang X."/>
            <person name="Chiquet J."/>
            <person name="Belcram H."/>
            <person name="Tong C."/>
            <person name="Samans B."/>
            <person name="Correa M."/>
            <person name="Da Silva C."/>
            <person name="Just J."/>
            <person name="Falentin C."/>
            <person name="Koh C.S."/>
            <person name="Le Clainche I."/>
            <person name="Bernard M."/>
            <person name="Bento P."/>
            <person name="Noel B."/>
            <person name="Labadie K."/>
            <person name="Alberti A."/>
            <person name="Charles M."/>
            <person name="Arnaud D."/>
            <person name="Guo H."/>
            <person name="Daviaud C."/>
            <person name="Alamery S."/>
            <person name="Jabbari K."/>
            <person name="Zhao M."/>
            <person name="Edger P.P."/>
            <person name="Chelaifa H."/>
            <person name="Tack D."/>
            <person name="Lassalle G."/>
            <person name="Mestiri I."/>
            <person name="Schnel N."/>
            <person name="Le Paslier M.C."/>
            <person name="Fan G."/>
            <person name="Renault V."/>
            <person name="Bayer P.E."/>
            <person name="Golicz A.A."/>
            <person name="Manoli S."/>
            <person name="Lee T.H."/>
            <person name="Thi V.H."/>
            <person name="Chalabi S."/>
            <person name="Hu Q."/>
            <person name="Fan C."/>
            <person name="Tollenaere R."/>
            <person name="Lu Y."/>
            <person name="Battail C."/>
            <person name="Shen J."/>
            <person name="Sidebottom C.H."/>
            <person name="Wang X."/>
            <person name="Canaguier A."/>
            <person name="Chauveau A."/>
            <person name="Berard A."/>
            <person name="Deniot G."/>
            <person name="Guan M."/>
            <person name="Liu Z."/>
            <person name="Sun F."/>
            <person name="Lim Y.P."/>
            <person name="Lyons E."/>
            <person name="Town C.D."/>
            <person name="Bancroft I."/>
            <person name="Wang X."/>
            <person name="Meng J."/>
            <person name="Ma J."/>
            <person name="Pires J.C."/>
            <person name="King G.J."/>
            <person name="Brunel D."/>
            <person name="Delourme R."/>
            <person name="Renard M."/>
            <person name="Aury J.M."/>
            <person name="Adams K.L."/>
            <person name="Batley J."/>
            <person name="Snowdon R.J."/>
            <person name="Tost J."/>
            <person name="Edwards D."/>
            <person name="Zhou Y."/>
            <person name="Hua W."/>
            <person name="Sharpe A.G."/>
            <person name="Paterson A.H."/>
            <person name="Guan C."/>
            <person name="Wincker P."/>
        </authorList>
    </citation>
    <scope>NUCLEOTIDE SEQUENCE [LARGE SCALE GENOMIC DNA]</scope>
    <source>
        <strain evidence="3">cv. Darmor-bzh</strain>
    </source>
</reference>
<dbReference type="OMA" id="DREDACQ"/>
<feature type="region of interest" description="Disordered" evidence="1">
    <location>
        <begin position="19"/>
        <end position="40"/>
    </location>
</feature>